<reference evidence="10" key="1">
    <citation type="submission" date="2021-09" db="EMBL/GenBank/DDBJ databases">
        <title>Genome analysis of Fictibacillus sp. KIGAM418 isolated from marine sediment.</title>
        <authorList>
            <person name="Seo M.-J."/>
            <person name="Cho E.-S."/>
            <person name="Hwang C.Y."/>
        </authorList>
    </citation>
    <scope>NUCLEOTIDE SEQUENCE</scope>
    <source>
        <strain evidence="10">KIGAM418</strain>
    </source>
</reference>
<keyword evidence="11" id="KW-1185">Reference proteome</keyword>
<dbReference type="InterPro" id="IPR057336">
    <property type="entry name" value="GerAC_N"/>
</dbReference>
<comment type="similarity">
    <text evidence="2">Belongs to the GerABKC lipoprotein family.</text>
</comment>
<gene>
    <name evidence="10" type="ORF">LCY76_08210</name>
</gene>
<evidence type="ECO:0000256" key="3">
    <source>
        <dbReference type="ARBA" id="ARBA00022544"/>
    </source>
</evidence>
<evidence type="ECO:0000313" key="11">
    <source>
        <dbReference type="Proteomes" id="UP001139011"/>
    </source>
</evidence>
<keyword evidence="5" id="KW-0472">Membrane</keyword>
<dbReference type="InterPro" id="IPR008844">
    <property type="entry name" value="Spore_GerAC-like"/>
</dbReference>
<dbReference type="Pfam" id="PF25198">
    <property type="entry name" value="Spore_GerAC_N"/>
    <property type="match status" value="1"/>
</dbReference>
<dbReference type="RefSeq" id="WP_248252225.1">
    <property type="nucleotide sequence ID" value="NZ_JAIWJX010000002.1"/>
</dbReference>
<proteinExistence type="inferred from homology"/>
<dbReference type="Gene3D" id="3.30.300.210">
    <property type="entry name" value="Nutrient germinant receptor protein C, domain 3"/>
    <property type="match status" value="1"/>
</dbReference>
<evidence type="ECO:0000256" key="1">
    <source>
        <dbReference type="ARBA" id="ARBA00004635"/>
    </source>
</evidence>
<comment type="caution">
    <text evidence="10">The sequence shown here is derived from an EMBL/GenBank/DDBJ whole genome shotgun (WGS) entry which is preliminary data.</text>
</comment>
<feature type="domain" description="Spore germination protein N-terminal" evidence="9">
    <location>
        <begin position="24"/>
        <end position="203"/>
    </location>
</feature>
<dbReference type="GO" id="GO:0009847">
    <property type="term" value="P:spore germination"/>
    <property type="evidence" value="ECO:0007669"/>
    <property type="project" value="InterPro"/>
</dbReference>
<dbReference type="NCBIfam" id="TIGR02887">
    <property type="entry name" value="spore_ger_x_C"/>
    <property type="match status" value="1"/>
</dbReference>
<dbReference type="Pfam" id="PF05504">
    <property type="entry name" value="Spore_GerAC"/>
    <property type="match status" value="1"/>
</dbReference>
<dbReference type="PANTHER" id="PTHR35789:SF1">
    <property type="entry name" value="SPORE GERMINATION PROTEIN B3"/>
    <property type="match status" value="1"/>
</dbReference>
<dbReference type="InterPro" id="IPR046953">
    <property type="entry name" value="Spore_GerAC-like_C"/>
</dbReference>
<evidence type="ECO:0000313" key="10">
    <source>
        <dbReference type="EMBL" id="MCK6256575.1"/>
    </source>
</evidence>
<organism evidence="10 11">
    <name type="scientific">Fictibacillus marinisediminis</name>
    <dbReference type="NCBI Taxonomy" id="2878389"/>
    <lineage>
        <taxon>Bacteria</taxon>
        <taxon>Bacillati</taxon>
        <taxon>Bacillota</taxon>
        <taxon>Bacilli</taxon>
        <taxon>Bacillales</taxon>
        <taxon>Fictibacillaceae</taxon>
        <taxon>Fictibacillus</taxon>
    </lineage>
</organism>
<protein>
    <submittedName>
        <fullName evidence="10">Ger(X)C family spore germination protein</fullName>
    </submittedName>
</protein>
<keyword evidence="6" id="KW-0564">Palmitate</keyword>
<accession>A0A9X1XCM4</accession>
<keyword evidence="3" id="KW-0309">Germination</keyword>
<dbReference type="EMBL" id="JAIWJX010000002">
    <property type="protein sequence ID" value="MCK6256575.1"/>
    <property type="molecule type" value="Genomic_DNA"/>
</dbReference>
<dbReference type="PROSITE" id="PS51257">
    <property type="entry name" value="PROKAR_LIPOPROTEIN"/>
    <property type="match status" value="1"/>
</dbReference>
<sequence>MKRLKILLMITIVVSFSLAGCNGRRELNELLIVSALGIDISKSGKTEVHIQVLNPNGATGNQGGAVSGGSGGSVYTYSVKGSTIYEGIDKAGRILPRYMMFSHINSVVIGEKYARKKGLKPLFDFMERNHEFRETVPMFIAKHSTAKEILTIYTPIFKNPGESLNNRLQLSSLTTGLSEGVLEKDVVRWRFGEHRDPAIPGVEVLESSKKASDISNLNNIRANDKTFLITGLALFDKDRLKSWLTAEESKGWAMISGRTKEISVFTQKCGNKKGHLALVAKEIKTSVKPIVKGDNVFFSIEVNGKGYLQEVTCNVNLGDPAELRVIEKFLAKVLKKEVVSAVKKAQKEKTDVFGFGQLLYEDDPDYWKRKKNDWPENFAAAKIKAEVKIKLETTGARIETINQEK</sequence>
<evidence type="ECO:0000256" key="5">
    <source>
        <dbReference type="ARBA" id="ARBA00023136"/>
    </source>
</evidence>
<dbReference type="InterPro" id="IPR038501">
    <property type="entry name" value="Spore_GerAC_C_sf"/>
</dbReference>
<evidence type="ECO:0000256" key="6">
    <source>
        <dbReference type="ARBA" id="ARBA00023139"/>
    </source>
</evidence>
<dbReference type="AlphaFoldDB" id="A0A9X1XCM4"/>
<keyword evidence="4" id="KW-0732">Signal</keyword>
<name>A0A9X1XCM4_9BACL</name>
<evidence type="ECO:0000256" key="7">
    <source>
        <dbReference type="ARBA" id="ARBA00023288"/>
    </source>
</evidence>
<evidence type="ECO:0000256" key="4">
    <source>
        <dbReference type="ARBA" id="ARBA00022729"/>
    </source>
</evidence>
<evidence type="ECO:0000259" key="9">
    <source>
        <dbReference type="Pfam" id="PF25198"/>
    </source>
</evidence>
<dbReference type="PANTHER" id="PTHR35789">
    <property type="entry name" value="SPORE GERMINATION PROTEIN B3"/>
    <property type="match status" value="1"/>
</dbReference>
<evidence type="ECO:0000256" key="2">
    <source>
        <dbReference type="ARBA" id="ARBA00007886"/>
    </source>
</evidence>
<keyword evidence="7" id="KW-0449">Lipoprotein</keyword>
<dbReference type="Proteomes" id="UP001139011">
    <property type="component" value="Unassembled WGS sequence"/>
</dbReference>
<comment type="subcellular location">
    <subcellularLocation>
        <location evidence="1">Membrane</location>
        <topology evidence="1">Lipid-anchor</topology>
    </subcellularLocation>
</comment>
<dbReference type="GO" id="GO:0016020">
    <property type="term" value="C:membrane"/>
    <property type="evidence" value="ECO:0007669"/>
    <property type="project" value="UniProtKB-SubCell"/>
</dbReference>
<evidence type="ECO:0000259" key="8">
    <source>
        <dbReference type="Pfam" id="PF05504"/>
    </source>
</evidence>
<feature type="domain" description="Spore germination GerAC-like C-terminal" evidence="8">
    <location>
        <begin position="230"/>
        <end position="395"/>
    </location>
</feature>